<sequence length="52" mass="5970">MIFLRELRHKGLAKLVGAYGSISMNNKDLSELIKTSIEPDLENRKNIEKNLQ</sequence>
<comment type="caution">
    <text evidence="1">The sequence shown here is derived from an EMBL/GenBank/DDBJ whole genome shotgun (WGS) entry which is preliminary data.</text>
</comment>
<feature type="non-terminal residue" evidence="1">
    <location>
        <position position="52"/>
    </location>
</feature>
<organism evidence="1">
    <name type="scientific">marine sediment metagenome</name>
    <dbReference type="NCBI Taxonomy" id="412755"/>
    <lineage>
        <taxon>unclassified sequences</taxon>
        <taxon>metagenomes</taxon>
        <taxon>ecological metagenomes</taxon>
    </lineage>
</organism>
<reference evidence="1" key="1">
    <citation type="journal article" date="2014" name="Front. Microbiol.">
        <title>High frequency of phylogenetically diverse reductive dehalogenase-homologous genes in deep subseafloor sedimentary metagenomes.</title>
        <authorList>
            <person name="Kawai M."/>
            <person name="Futagami T."/>
            <person name="Toyoda A."/>
            <person name="Takaki Y."/>
            <person name="Nishi S."/>
            <person name="Hori S."/>
            <person name="Arai W."/>
            <person name="Tsubouchi T."/>
            <person name="Morono Y."/>
            <person name="Uchiyama I."/>
            <person name="Ito T."/>
            <person name="Fujiyama A."/>
            <person name="Inagaki F."/>
            <person name="Takami H."/>
        </authorList>
    </citation>
    <scope>NUCLEOTIDE SEQUENCE</scope>
    <source>
        <strain evidence="1">Expedition CK06-06</strain>
    </source>
</reference>
<dbReference type="AlphaFoldDB" id="X1C486"/>
<proteinExistence type="predicted"/>
<name>X1C486_9ZZZZ</name>
<accession>X1C486</accession>
<evidence type="ECO:0000313" key="1">
    <source>
        <dbReference type="EMBL" id="GAH02162.1"/>
    </source>
</evidence>
<dbReference type="EMBL" id="BART01020267">
    <property type="protein sequence ID" value="GAH02162.1"/>
    <property type="molecule type" value="Genomic_DNA"/>
</dbReference>
<protein>
    <submittedName>
        <fullName evidence="1">Uncharacterized protein</fullName>
    </submittedName>
</protein>
<gene>
    <name evidence="1" type="ORF">S01H4_37686</name>
</gene>